<reference evidence="3 4" key="1">
    <citation type="submission" date="2016-11" db="EMBL/GenBank/DDBJ databases">
        <authorList>
            <person name="Jaros S."/>
            <person name="Januszkiewicz K."/>
            <person name="Wedrychowicz H."/>
        </authorList>
    </citation>
    <scope>NUCLEOTIDE SEQUENCE [LARGE SCALE GENOMIC DNA]</scope>
    <source>
        <strain evidence="3 4">OK807</strain>
    </source>
</reference>
<dbReference type="NCBIfam" id="NF033542">
    <property type="entry name" value="transpos_IS110"/>
    <property type="match status" value="1"/>
</dbReference>
<dbReference type="GO" id="GO:0003677">
    <property type="term" value="F:DNA binding"/>
    <property type="evidence" value="ECO:0007669"/>
    <property type="project" value="InterPro"/>
</dbReference>
<protein>
    <submittedName>
        <fullName evidence="3">Transposase IS116/IS110/IS902 family protein</fullName>
    </submittedName>
</protein>
<feature type="domain" description="Transposase IS116/IS110/IS902 C-terminal" evidence="2">
    <location>
        <begin position="278"/>
        <end position="340"/>
    </location>
</feature>
<dbReference type="GO" id="GO:0006313">
    <property type="term" value="P:DNA transposition"/>
    <property type="evidence" value="ECO:0007669"/>
    <property type="project" value="InterPro"/>
</dbReference>
<evidence type="ECO:0000259" key="1">
    <source>
        <dbReference type="Pfam" id="PF01548"/>
    </source>
</evidence>
<evidence type="ECO:0000313" key="4">
    <source>
        <dbReference type="Proteomes" id="UP000181909"/>
    </source>
</evidence>
<dbReference type="EMBL" id="FPJO01000006">
    <property type="protein sequence ID" value="SFX77894.1"/>
    <property type="molecule type" value="Genomic_DNA"/>
</dbReference>
<dbReference type="GO" id="GO:0004803">
    <property type="term" value="F:transposase activity"/>
    <property type="evidence" value="ECO:0007669"/>
    <property type="project" value="InterPro"/>
</dbReference>
<name>A0A1K1ZUL8_STRAR</name>
<dbReference type="Pfam" id="PF02371">
    <property type="entry name" value="Transposase_20"/>
    <property type="match status" value="1"/>
</dbReference>
<evidence type="ECO:0000313" key="3">
    <source>
        <dbReference type="EMBL" id="SFX77894.1"/>
    </source>
</evidence>
<accession>A0A1K1ZUL8</accession>
<dbReference type="Proteomes" id="UP000181909">
    <property type="component" value="Unassembled WGS sequence"/>
</dbReference>
<dbReference type="InterPro" id="IPR047650">
    <property type="entry name" value="Transpos_IS110"/>
</dbReference>
<dbReference type="PANTHER" id="PTHR33055">
    <property type="entry name" value="TRANSPOSASE FOR INSERTION SEQUENCE ELEMENT IS1111A"/>
    <property type="match status" value="1"/>
</dbReference>
<sequence length="414" mass="45243">MKLTITCGIDWAEDHHDVALVDETGKLVAKQRIKDDADGFRQLLALLAEAGDCAQAPIPVAVETARGLLFACLRTTGRKVYSINPMAVARYRERHRSARAKSDHADAMTLADILRTDADVHRPLPADSELVRANAVLARAQQDTVWNRAQLNNQLRSHLKQYYPAALAAFAVRGVGLDSRETRAVLAVAPDPHTAARLTRAQLRAALRRSGRQRNIEVWAERLRTIFTGDYLHQPPLIEQAMGRQTLALVAQLDAACRAADDLAEAAAEAFATHPDAEILGSFPGIGPLTGARVLAEIGDDRTRFADARALKAYAGSAPVTIASGKSHLVRHRRVKNQRLAAAGYVWIFGALPSPQVKAEYDRRRDLGDRHTAAMRNVFNRFLGCLYHCPQTGQKFDPGKAFPAASTAPVRLAA</sequence>
<dbReference type="InterPro" id="IPR003346">
    <property type="entry name" value="Transposase_20"/>
</dbReference>
<feature type="domain" description="Transposase IS110-like N-terminal" evidence="1">
    <location>
        <begin position="7"/>
        <end position="164"/>
    </location>
</feature>
<dbReference type="STRING" id="1893.SAMN02787144_1006114"/>
<evidence type="ECO:0000259" key="2">
    <source>
        <dbReference type="Pfam" id="PF02371"/>
    </source>
</evidence>
<dbReference type="PANTHER" id="PTHR33055:SF3">
    <property type="entry name" value="PUTATIVE TRANSPOSASE FOR IS117-RELATED"/>
    <property type="match status" value="1"/>
</dbReference>
<dbReference type="InterPro" id="IPR002525">
    <property type="entry name" value="Transp_IS110-like_N"/>
</dbReference>
<dbReference type="Pfam" id="PF01548">
    <property type="entry name" value="DEDD_Tnp_IS110"/>
    <property type="match status" value="1"/>
</dbReference>
<proteinExistence type="predicted"/>
<dbReference type="AlphaFoldDB" id="A0A1K1ZUL8"/>
<organism evidence="3 4">
    <name type="scientific">Streptomyces atratus</name>
    <dbReference type="NCBI Taxonomy" id="1893"/>
    <lineage>
        <taxon>Bacteria</taxon>
        <taxon>Bacillati</taxon>
        <taxon>Actinomycetota</taxon>
        <taxon>Actinomycetes</taxon>
        <taxon>Kitasatosporales</taxon>
        <taxon>Streptomycetaceae</taxon>
        <taxon>Streptomyces</taxon>
    </lineage>
</organism>
<gene>
    <name evidence="3" type="ORF">SAMN02787144_1006114</name>
</gene>